<dbReference type="OrthoDB" id="9779872at2"/>
<keyword evidence="3 6" id="KW-0067">ATP-binding</keyword>
<dbReference type="Proteomes" id="UP000325641">
    <property type="component" value="Chromosome"/>
</dbReference>
<dbReference type="AlphaFoldDB" id="A0A5P6PBF6"/>
<dbReference type="PROSITE" id="PS50893">
    <property type="entry name" value="ABC_TRANSPORTER_2"/>
    <property type="match status" value="1"/>
</dbReference>
<dbReference type="PANTHER" id="PTHR45772:SF7">
    <property type="entry name" value="AMINO ACID ABC TRANSPORTER ATP-BINDING PROTEIN"/>
    <property type="match status" value="1"/>
</dbReference>
<dbReference type="CDD" id="cd03219">
    <property type="entry name" value="ABC_Mj1267_LivG_branched"/>
    <property type="match status" value="1"/>
</dbReference>
<dbReference type="Pfam" id="PF12399">
    <property type="entry name" value="BCA_ABC_TP_C"/>
    <property type="match status" value="1"/>
</dbReference>
<dbReference type="SMART" id="SM00382">
    <property type="entry name" value="AAA"/>
    <property type="match status" value="1"/>
</dbReference>
<dbReference type="InterPro" id="IPR027417">
    <property type="entry name" value="P-loop_NTPase"/>
</dbReference>
<dbReference type="InterPro" id="IPR051120">
    <property type="entry name" value="ABC_AA/LPS_Transport"/>
</dbReference>
<dbReference type="GO" id="GO:0042941">
    <property type="term" value="P:D-alanine transmembrane transport"/>
    <property type="evidence" value="ECO:0007669"/>
    <property type="project" value="TreeGrafter"/>
</dbReference>
<protein>
    <submittedName>
        <fullName evidence="6">ABC transporter ATP-binding protein</fullName>
    </submittedName>
</protein>
<evidence type="ECO:0000313" key="6">
    <source>
        <dbReference type="EMBL" id="QFI75224.1"/>
    </source>
</evidence>
<dbReference type="GO" id="GO:1903806">
    <property type="term" value="P:L-isoleucine import across plasma membrane"/>
    <property type="evidence" value="ECO:0007669"/>
    <property type="project" value="TreeGrafter"/>
</dbReference>
<dbReference type="GO" id="GO:0005304">
    <property type="term" value="F:L-valine transmembrane transporter activity"/>
    <property type="evidence" value="ECO:0007669"/>
    <property type="project" value="TreeGrafter"/>
</dbReference>
<comment type="function">
    <text evidence="4">Involved in beta-(1--&gt;2)glucan export. Transmembrane domains (TMD) form a pore in the inner membrane and the ATP-binding domain (NBD) is responsible for energy generation.</text>
</comment>
<dbReference type="GO" id="GO:0005886">
    <property type="term" value="C:plasma membrane"/>
    <property type="evidence" value="ECO:0007669"/>
    <property type="project" value="TreeGrafter"/>
</dbReference>
<feature type="domain" description="ABC transporter" evidence="5">
    <location>
        <begin position="4"/>
        <end position="236"/>
    </location>
</feature>
<dbReference type="InterPro" id="IPR032823">
    <property type="entry name" value="BCA_ABC_TP_C"/>
</dbReference>
<dbReference type="GO" id="GO:1903805">
    <property type="term" value="P:L-valine import across plasma membrane"/>
    <property type="evidence" value="ECO:0007669"/>
    <property type="project" value="TreeGrafter"/>
</dbReference>
<gene>
    <name evidence="6" type="ORF">F8237_24130</name>
</gene>
<accession>A0A5P6PBF6</accession>
<dbReference type="KEGG" id="bbet:F8237_24130"/>
<evidence type="ECO:0000313" key="7">
    <source>
        <dbReference type="Proteomes" id="UP000325641"/>
    </source>
</evidence>
<dbReference type="GO" id="GO:0015808">
    <property type="term" value="P:L-alanine transport"/>
    <property type="evidence" value="ECO:0007669"/>
    <property type="project" value="TreeGrafter"/>
</dbReference>
<keyword evidence="2" id="KW-0547">Nucleotide-binding</keyword>
<dbReference type="GO" id="GO:0016887">
    <property type="term" value="F:ATP hydrolysis activity"/>
    <property type="evidence" value="ECO:0007669"/>
    <property type="project" value="InterPro"/>
</dbReference>
<dbReference type="GO" id="GO:0015188">
    <property type="term" value="F:L-isoleucine transmembrane transporter activity"/>
    <property type="evidence" value="ECO:0007669"/>
    <property type="project" value="TreeGrafter"/>
</dbReference>
<dbReference type="GO" id="GO:0005524">
    <property type="term" value="F:ATP binding"/>
    <property type="evidence" value="ECO:0007669"/>
    <property type="project" value="UniProtKB-KW"/>
</dbReference>
<name>A0A5P6PBF6_9BRAD</name>
<evidence type="ECO:0000259" key="5">
    <source>
        <dbReference type="PROSITE" id="PS50893"/>
    </source>
</evidence>
<dbReference type="SUPFAM" id="SSF52540">
    <property type="entry name" value="P-loop containing nucleoside triphosphate hydrolases"/>
    <property type="match status" value="1"/>
</dbReference>
<evidence type="ECO:0000256" key="3">
    <source>
        <dbReference type="ARBA" id="ARBA00022840"/>
    </source>
</evidence>
<evidence type="ECO:0000256" key="1">
    <source>
        <dbReference type="ARBA" id="ARBA00022448"/>
    </source>
</evidence>
<evidence type="ECO:0000256" key="2">
    <source>
        <dbReference type="ARBA" id="ARBA00022741"/>
    </source>
</evidence>
<evidence type="ECO:0000256" key="4">
    <source>
        <dbReference type="ARBA" id="ARBA00024722"/>
    </source>
</evidence>
<dbReference type="EMBL" id="CP044543">
    <property type="protein sequence ID" value="QFI75224.1"/>
    <property type="molecule type" value="Genomic_DNA"/>
</dbReference>
<sequence length="243" mass="25826">MAVLTATGLTKRFGGLTAVKNVSFTARPGEILSIIGPNGAGKTTVFNLLTGFIKPDAGSVSLDDGDLGGLSPERRCRAGLARTFQIVQPFRGLSVLDNVVMGAMLRARSIEMARDIARQVLRDLDMSALCDVSAGQLPIGDRKRLEMAKVLATGPRALLLDEVMGGLIPIEVKRMIGFIQRLKERGIALVVIEHHMSAVMQLSDHILVLQNGEPIATGAPEEVTRNPVVLSAYLGANFAASGS</sequence>
<dbReference type="Gene3D" id="3.40.50.300">
    <property type="entry name" value="P-loop containing nucleotide triphosphate hydrolases"/>
    <property type="match status" value="1"/>
</dbReference>
<keyword evidence="1" id="KW-0813">Transport</keyword>
<dbReference type="Pfam" id="PF00005">
    <property type="entry name" value="ABC_tran"/>
    <property type="match status" value="1"/>
</dbReference>
<proteinExistence type="predicted"/>
<dbReference type="InterPro" id="IPR003593">
    <property type="entry name" value="AAA+_ATPase"/>
</dbReference>
<dbReference type="PANTHER" id="PTHR45772">
    <property type="entry name" value="CONSERVED COMPONENT OF ABC TRANSPORTER FOR NATURAL AMINO ACIDS-RELATED"/>
    <property type="match status" value="1"/>
</dbReference>
<organism evidence="6 7">
    <name type="scientific">Bradyrhizobium betae</name>
    <dbReference type="NCBI Taxonomy" id="244734"/>
    <lineage>
        <taxon>Bacteria</taxon>
        <taxon>Pseudomonadati</taxon>
        <taxon>Pseudomonadota</taxon>
        <taxon>Alphaproteobacteria</taxon>
        <taxon>Hyphomicrobiales</taxon>
        <taxon>Nitrobacteraceae</taxon>
        <taxon>Bradyrhizobium</taxon>
    </lineage>
</organism>
<dbReference type="GO" id="GO:0015192">
    <property type="term" value="F:L-phenylalanine transmembrane transporter activity"/>
    <property type="evidence" value="ECO:0007669"/>
    <property type="project" value="TreeGrafter"/>
</dbReference>
<reference evidence="7" key="1">
    <citation type="submission" date="2019-10" db="EMBL/GenBank/DDBJ databases">
        <title>Complete Genome Sequence of Bradyrhizobium betae type strain PL7HG1T.</title>
        <authorList>
            <person name="Bromfield E.S.P."/>
            <person name="Cloutier S."/>
        </authorList>
    </citation>
    <scope>NUCLEOTIDE SEQUENCE [LARGE SCALE GENOMIC DNA]</scope>
    <source>
        <strain evidence="7">PL7HG1</strain>
    </source>
</reference>
<dbReference type="InterPro" id="IPR003439">
    <property type="entry name" value="ABC_transporter-like_ATP-bd"/>
</dbReference>